<dbReference type="EMBL" id="MNPV01000002">
    <property type="protein sequence ID" value="ONH46780.1"/>
    <property type="molecule type" value="Genomic_DNA"/>
</dbReference>
<comment type="caution">
    <text evidence="1">The sequence shown here is derived from an EMBL/GenBank/DDBJ whole genome shotgun (WGS) entry which is preliminary data.</text>
</comment>
<gene>
    <name evidence="1" type="ORF">BLL37_07885</name>
</gene>
<accession>A0A1V2JNM8</accession>
<reference evidence="1 2" key="1">
    <citation type="submission" date="2016-10" db="EMBL/GenBank/DDBJ databases">
        <title>Pseudomonas lactis sp. nov. and Pseudomonas paralactis sp. nov., isolated from bovine raw milk.</title>
        <authorList>
            <person name="Von Neubeck M."/>
            <person name="Huptas C."/>
            <person name="Glueck C."/>
            <person name="Krewinkel M."/>
            <person name="Stoeckel M."/>
            <person name="Stressler T."/>
            <person name="Fischer L."/>
            <person name="Hinrichs J."/>
            <person name="Scherer S."/>
            <person name="Wenning M."/>
        </authorList>
    </citation>
    <scope>NUCLEOTIDE SEQUENCE [LARGE SCALE GENOMIC DNA]</scope>
    <source>
        <strain evidence="1 2">DSM 18862</strain>
    </source>
</reference>
<evidence type="ECO:0000313" key="1">
    <source>
        <dbReference type="EMBL" id="ONH46780.1"/>
    </source>
</evidence>
<keyword evidence="2" id="KW-1185">Reference proteome</keyword>
<protein>
    <submittedName>
        <fullName evidence="1">Uncharacterized protein</fullName>
    </submittedName>
</protein>
<organism evidence="1 2">
    <name type="scientific">Pseudomonas azotoformans</name>
    <dbReference type="NCBI Taxonomy" id="47878"/>
    <lineage>
        <taxon>Bacteria</taxon>
        <taxon>Pseudomonadati</taxon>
        <taxon>Pseudomonadota</taxon>
        <taxon>Gammaproteobacteria</taxon>
        <taxon>Pseudomonadales</taxon>
        <taxon>Pseudomonadaceae</taxon>
        <taxon>Pseudomonas</taxon>
    </lineage>
</organism>
<proteinExistence type="predicted"/>
<dbReference type="AlphaFoldDB" id="A0A1V2JNM8"/>
<sequence>MMKVNTLGQFSGLSRYELWASSWAERDNIDIFSYMSAICKPEDCLLFCRLLFPDFFISQGAIFLNAKYDHEVFLVWLKKLDGDISAVEKIMNHTHMYDVFSGCTDEVDDVVFEQLADTIAFSWRLVLKDKFPGCNFSVEVSNSDQDYGPTVTFYQSIGYGEKRDR</sequence>
<name>A0A1V2JNM8_PSEAZ</name>
<evidence type="ECO:0000313" key="2">
    <source>
        <dbReference type="Proteomes" id="UP000188559"/>
    </source>
</evidence>
<dbReference type="Proteomes" id="UP000188559">
    <property type="component" value="Unassembled WGS sequence"/>
</dbReference>